<evidence type="ECO:0000256" key="1">
    <source>
        <dbReference type="SAM" id="SignalP"/>
    </source>
</evidence>
<evidence type="ECO:0000313" key="3">
    <source>
        <dbReference type="Proteomes" id="UP001200557"/>
    </source>
</evidence>
<sequence length="58" mass="5642">MTIKIFALTALAFVAACGANDPPFRPTGNVGVSAGTNGVNTSANVGATNGTFSVGLSL</sequence>
<name>A0ABS9CV68_9RHOB</name>
<feature type="signal peptide" evidence="1">
    <location>
        <begin position="1"/>
        <end position="19"/>
    </location>
</feature>
<proteinExistence type="predicted"/>
<organism evidence="2 3">
    <name type="scientific">Octadecabacter dasysiphoniae</name>
    <dbReference type="NCBI Taxonomy" id="2909341"/>
    <lineage>
        <taxon>Bacteria</taxon>
        <taxon>Pseudomonadati</taxon>
        <taxon>Pseudomonadota</taxon>
        <taxon>Alphaproteobacteria</taxon>
        <taxon>Rhodobacterales</taxon>
        <taxon>Roseobacteraceae</taxon>
        <taxon>Octadecabacter</taxon>
    </lineage>
</organism>
<evidence type="ECO:0008006" key="4">
    <source>
        <dbReference type="Google" id="ProtNLM"/>
    </source>
</evidence>
<evidence type="ECO:0000313" key="2">
    <source>
        <dbReference type="EMBL" id="MCF2871161.1"/>
    </source>
</evidence>
<reference evidence="2 3" key="1">
    <citation type="submission" date="2022-01" db="EMBL/GenBank/DDBJ databases">
        <title>Octadecabacter sp. nov., isolated from a marine alga.</title>
        <authorList>
            <person name="Jin M.S."/>
            <person name="Kim H.M."/>
            <person name="Han D.M."/>
            <person name="Jung J.J."/>
            <person name="Jeon C.O."/>
        </authorList>
    </citation>
    <scope>NUCLEOTIDE SEQUENCE [LARGE SCALE GENOMIC DNA]</scope>
    <source>
        <strain evidence="2 3">G9-8</strain>
    </source>
</reference>
<comment type="caution">
    <text evidence="2">The sequence shown here is derived from an EMBL/GenBank/DDBJ whole genome shotgun (WGS) entry which is preliminary data.</text>
</comment>
<feature type="chain" id="PRO_5045090748" description="Argininosuccinate lyase" evidence="1">
    <location>
        <begin position="20"/>
        <end position="58"/>
    </location>
</feature>
<dbReference type="RefSeq" id="WP_235225278.1">
    <property type="nucleotide sequence ID" value="NZ_JAKGAQ010000002.1"/>
</dbReference>
<dbReference type="Proteomes" id="UP001200557">
    <property type="component" value="Unassembled WGS sequence"/>
</dbReference>
<keyword evidence="3" id="KW-1185">Reference proteome</keyword>
<accession>A0ABS9CV68</accession>
<keyword evidence="1" id="KW-0732">Signal</keyword>
<dbReference type="EMBL" id="JAKGAQ010000002">
    <property type="protein sequence ID" value="MCF2871161.1"/>
    <property type="molecule type" value="Genomic_DNA"/>
</dbReference>
<dbReference type="PROSITE" id="PS51257">
    <property type="entry name" value="PROKAR_LIPOPROTEIN"/>
    <property type="match status" value="1"/>
</dbReference>
<gene>
    <name evidence="2" type="ORF">L0664_08790</name>
</gene>
<protein>
    <recommendedName>
        <fullName evidence="4">Argininosuccinate lyase</fullName>
    </recommendedName>
</protein>